<reference evidence="11" key="1">
    <citation type="journal article" date="2019" name="Int. J. Syst. Evol. Microbiol.">
        <title>The Global Catalogue of Microorganisms (GCM) 10K type strain sequencing project: providing services to taxonomists for standard genome sequencing and annotation.</title>
        <authorList>
            <consortium name="The Broad Institute Genomics Platform"/>
            <consortium name="The Broad Institute Genome Sequencing Center for Infectious Disease"/>
            <person name="Wu L."/>
            <person name="Ma J."/>
        </authorList>
    </citation>
    <scope>NUCLEOTIDE SEQUENCE [LARGE SCALE GENOMIC DNA]</scope>
    <source>
        <strain evidence="11">CGMCC 1.15067</strain>
    </source>
</reference>
<comment type="similarity">
    <text evidence="2 8">Belongs to the major facilitator superfamily. Bcr/CmlA family.</text>
</comment>
<dbReference type="PROSITE" id="PS50850">
    <property type="entry name" value="MFS"/>
    <property type="match status" value="1"/>
</dbReference>
<keyword evidence="4 8" id="KW-1003">Cell membrane</keyword>
<feature type="transmembrane region" description="Helical" evidence="8">
    <location>
        <begin position="103"/>
        <end position="124"/>
    </location>
</feature>
<keyword evidence="5 8" id="KW-0812">Transmembrane</keyword>
<dbReference type="RefSeq" id="WP_204824156.1">
    <property type="nucleotide sequence ID" value="NZ_JBHUGF010000010.1"/>
</dbReference>
<sequence>MKVTKKQNTLGFALLLASFSALGPFTVDMYLSSLPEIMNYFQTNTSMIQTTLTASLLGLGIGQFVMGPLSDIYGRRYPLLISMILYFMFSIACAFAPTIELFIGIRFAQGFVASAGLVISRAIVRDLYHGSELTTFISLLTMISNVAPLISPLAGSAVIAYTSWNHIFISLGLLGIVLTLLTIWGIPETLPADKRIAGHFGKVIGNYKELFGNRIFMSYALGNGILFAGVFAYVSATPFIYQNMYGVSPIVFSILFALNGVAIMLGSQLVKYLAGHIDERRIFVIGLLSAFVASIVILLITLSSGSFIGLIIALFLFAFAIGVIGPVSFSLAMESQGHIAGSASAVLGVLPFFLGSLTSPLVGLAGEYSAKPFGIVIFTVSLLSLIGYKVLNTTSTSKIINNH</sequence>
<feature type="transmembrane region" description="Helical" evidence="8">
    <location>
        <begin position="46"/>
        <end position="65"/>
    </location>
</feature>
<evidence type="ECO:0000256" key="3">
    <source>
        <dbReference type="ARBA" id="ARBA00022448"/>
    </source>
</evidence>
<evidence type="ECO:0000313" key="10">
    <source>
        <dbReference type="EMBL" id="MFD1990468.1"/>
    </source>
</evidence>
<gene>
    <name evidence="10" type="ORF">ACFSGI_10905</name>
</gene>
<evidence type="ECO:0000256" key="7">
    <source>
        <dbReference type="ARBA" id="ARBA00023136"/>
    </source>
</evidence>
<evidence type="ECO:0000256" key="6">
    <source>
        <dbReference type="ARBA" id="ARBA00022989"/>
    </source>
</evidence>
<keyword evidence="7 8" id="KW-0472">Membrane</keyword>
<evidence type="ECO:0000256" key="8">
    <source>
        <dbReference type="RuleBase" id="RU365088"/>
    </source>
</evidence>
<dbReference type="InterPro" id="IPR011701">
    <property type="entry name" value="MFS"/>
</dbReference>
<dbReference type="PROSITE" id="PS00216">
    <property type="entry name" value="SUGAR_TRANSPORT_1"/>
    <property type="match status" value="1"/>
</dbReference>
<feature type="transmembrane region" description="Helical" evidence="8">
    <location>
        <begin position="136"/>
        <end position="161"/>
    </location>
</feature>
<protein>
    <recommendedName>
        <fullName evidence="8">Bcr/CflA family efflux transporter</fullName>
    </recommendedName>
</protein>
<keyword evidence="11" id="KW-1185">Reference proteome</keyword>
<organism evidence="10 11">
    <name type="scientific">Paenibacillus nicotianae</name>
    <dbReference type="NCBI Taxonomy" id="1526551"/>
    <lineage>
        <taxon>Bacteria</taxon>
        <taxon>Bacillati</taxon>
        <taxon>Bacillota</taxon>
        <taxon>Bacilli</taxon>
        <taxon>Bacillales</taxon>
        <taxon>Paenibacillaceae</taxon>
        <taxon>Paenibacillus</taxon>
    </lineage>
</organism>
<feature type="transmembrane region" description="Helical" evidence="8">
    <location>
        <begin position="77"/>
        <end position="97"/>
    </location>
</feature>
<dbReference type="InterPro" id="IPR020846">
    <property type="entry name" value="MFS_dom"/>
</dbReference>
<evidence type="ECO:0000313" key="11">
    <source>
        <dbReference type="Proteomes" id="UP001597403"/>
    </source>
</evidence>
<feature type="domain" description="Major facilitator superfamily (MFS) profile" evidence="9">
    <location>
        <begin position="12"/>
        <end position="396"/>
    </location>
</feature>
<comment type="caution">
    <text evidence="8">Lacks conserved residue(s) required for the propagation of feature annotation.</text>
</comment>
<feature type="transmembrane region" description="Helical" evidence="8">
    <location>
        <begin position="372"/>
        <end position="391"/>
    </location>
</feature>
<evidence type="ECO:0000256" key="2">
    <source>
        <dbReference type="ARBA" id="ARBA00006236"/>
    </source>
</evidence>
<dbReference type="Gene3D" id="1.20.1720.10">
    <property type="entry name" value="Multidrug resistance protein D"/>
    <property type="match status" value="1"/>
</dbReference>
<dbReference type="SUPFAM" id="SSF103473">
    <property type="entry name" value="MFS general substrate transporter"/>
    <property type="match status" value="1"/>
</dbReference>
<dbReference type="NCBIfam" id="TIGR00710">
    <property type="entry name" value="efflux_Bcr_CflA"/>
    <property type="match status" value="1"/>
</dbReference>
<feature type="transmembrane region" description="Helical" evidence="8">
    <location>
        <begin position="167"/>
        <end position="186"/>
    </location>
</feature>
<evidence type="ECO:0000256" key="5">
    <source>
        <dbReference type="ARBA" id="ARBA00022692"/>
    </source>
</evidence>
<dbReference type="PANTHER" id="PTHR23502">
    <property type="entry name" value="MAJOR FACILITATOR SUPERFAMILY"/>
    <property type="match status" value="1"/>
</dbReference>
<comment type="subcellular location">
    <subcellularLocation>
        <location evidence="1 8">Cell membrane</location>
        <topology evidence="1 8">Multi-pass membrane protein</topology>
    </subcellularLocation>
</comment>
<dbReference type="Pfam" id="PF07690">
    <property type="entry name" value="MFS_1"/>
    <property type="match status" value="1"/>
</dbReference>
<feature type="transmembrane region" description="Helical" evidence="8">
    <location>
        <begin position="247"/>
        <end position="270"/>
    </location>
</feature>
<dbReference type="EMBL" id="JBHUGF010000010">
    <property type="protein sequence ID" value="MFD1990468.1"/>
    <property type="molecule type" value="Genomic_DNA"/>
</dbReference>
<dbReference type="InterPro" id="IPR036259">
    <property type="entry name" value="MFS_trans_sf"/>
</dbReference>
<dbReference type="PANTHER" id="PTHR23502:SF132">
    <property type="entry name" value="POLYAMINE TRANSPORTER 2-RELATED"/>
    <property type="match status" value="1"/>
</dbReference>
<name>A0ABW4USR0_9BACL</name>
<evidence type="ECO:0000259" key="9">
    <source>
        <dbReference type="PROSITE" id="PS50850"/>
    </source>
</evidence>
<feature type="transmembrane region" description="Helical" evidence="8">
    <location>
        <begin position="308"/>
        <end position="333"/>
    </location>
</feature>
<proteinExistence type="inferred from homology"/>
<dbReference type="Proteomes" id="UP001597403">
    <property type="component" value="Unassembled WGS sequence"/>
</dbReference>
<evidence type="ECO:0000256" key="1">
    <source>
        <dbReference type="ARBA" id="ARBA00004651"/>
    </source>
</evidence>
<evidence type="ECO:0000256" key="4">
    <source>
        <dbReference type="ARBA" id="ARBA00022475"/>
    </source>
</evidence>
<dbReference type="InterPro" id="IPR004812">
    <property type="entry name" value="Efflux_drug-R_Bcr/CmlA"/>
</dbReference>
<feature type="transmembrane region" description="Helical" evidence="8">
    <location>
        <begin position="345"/>
        <end position="366"/>
    </location>
</feature>
<comment type="caution">
    <text evidence="10">The sequence shown here is derived from an EMBL/GenBank/DDBJ whole genome shotgun (WGS) entry which is preliminary data.</text>
</comment>
<feature type="transmembrane region" description="Helical" evidence="8">
    <location>
        <begin position="216"/>
        <end position="241"/>
    </location>
</feature>
<keyword evidence="3 8" id="KW-0813">Transport</keyword>
<feature type="transmembrane region" description="Helical" evidence="8">
    <location>
        <begin position="282"/>
        <end position="302"/>
    </location>
</feature>
<dbReference type="InterPro" id="IPR005829">
    <property type="entry name" value="Sugar_transporter_CS"/>
</dbReference>
<accession>A0ABW4USR0</accession>
<keyword evidence="6 8" id="KW-1133">Transmembrane helix</keyword>
<dbReference type="CDD" id="cd17320">
    <property type="entry name" value="MFS_MdfA_MDR_like"/>
    <property type="match status" value="1"/>
</dbReference>